<proteinExistence type="predicted"/>
<accession>A0A6A5V712</accession>
<protein>
    <recommendedName>
        <fullName evidence="1">Cupin type-2 domain-containing protein</fullName>
    </recommendedName>
</protein>
<evidence type="ECO:0000313" key="2">
    <source>
        <dbReference type="EMBL" id="KAF1969117.1"/>
    </source>
</evidence>
<dbReference type="Pfam" id="PF07883">
    <property type="entry name" value="Cupin_2"/>
    <property type="match status" value="1"/>
</dbReference>
<name>A0A6A5V712_9PLEO</name>
<reference evidence="2" key="1">
    <citation type="journal article" date="2020" name="Stud. Mycol.">
        <title>101 Dothideomycetes genomes: a test case for predicting lifestyles and emergence of pathogens.</title>
        <authorList>
            <person name="Haridas S."/>
            <person name="Albert R."/>
            <person name="Binder M."/>
            <person name="Bloem J."/>
            <person name="Labutti K."/>
            <person name="Salamov A."/>
            <person name="Andreopoulos B."/>
            <person name="Baker S."/>
            <person name="Barry K."/>
            <person name="Bills G."/>
            <person name="Bluhm B."/>
            <person name="Cannon C."/>
            <person name="Castanera R."/>
            <person name="Culley D."/>
            <person name="Daum C."/>
            <person name="Ezra D."/>
            <person name="Gonzalez J."/>
            <person name="Henrissat B."/>
            <person name="Kuo A."/>
            <person name="Liang C."/>
            <person name="Lipzen A."/>
            <person name="Lutzoni F."/>
            <person name="Magnuson J."/>
            <person name="Mondo S."/>
            <person name="Nolan M."/>
            <person name="Ohm R."/>
            <person name="Pangilinan J."/>
            <person name="Park H.-J."/>
            <person name="Ramirez L."/>
            <person name="Alfaro M."/>
            <person name="Sun H."/>
            <person name="Tritt A."/>
            <person name="Yoshinaga Y."/>
            <person name="Zwiers L.-H."/>
            <person name="Turgeon B."/>
            <person name="Goodwin S."/>
            <person name="Spatafora J."/>
            <person name="Crous P."/>
            <person name="Grigoriev I."/>
        </authorList>
    </citation>
    <scope>NUCLEOTIDE SEQUENCE</scope>
    <source>
        <strain evidence="2">CBS 107.79</strain>
    </source>
</reference>
<dbReference type="InterPro" id="IPR014710">
    <property type="entry name" value="RmlC-like_jellyroll"/>
</dbReference>
<dbReference type="SUPFAM" id="SSF51182">
    <property type="entry name" value="RmlC-like cupins"/>
    <property type="match status" value="1"/>
</dbReference>
<evidence type="ECO:0000259" key="1">
    <source>
        <dbReference type="Pfam" id="PF07883"/>
    </source>
</evidence>
<feature type="domain" description="Cupin type-2" evidence="1">
    <location>
        <begin position="56"/>
        <end position="95"/>
    </location>
</feature>
<dbReference type="InterPro" id="IPR011051">
    <property type="entry name" value="RmlC_Cupin_sf"/>
</dbReference>
<sequence>MASPPLATSPPSRPDKDHPVIAFEGAITTRVISHPQRAFCFEVLFQLKHPHLVRLGSQKPPLHFHPYQDEYMHVLEGRLCVEVDGVETVLTPDHGEYTVQAWSHHRLYPPPDDGAEVCRFILSGAETTEAFRLDNVFFSNWYGYQDDVFLNGKQFDLLQILSMFDAGSSYLSWPWWVPFGRYASIAFSIVLGRWIGSLLGYQPFYRKWSVDWESACERMQQSRFQRRFAKASKED</sequence>
<evidence type="ECO:0000313" key="3">
    <source>
        <dbReference type="Proteomes" id="UP000800036"/>
    </source>
</evidence>
<dbReference type="Gene3D" id="2.60.120.10">
    <property type="entry name" value="Jelly Rolls"/>
    <property type="match status" value="1"/>
</dbReference>
<dbReference type="EMBL" id="ML976713">
    <property type="protein sequence ID" value="KAF1969117.1"/>
    <property type="molecule type" value="Genomic_DNA"/>
</dbReference>
<dbReference type="AlphaFoldDB" id="A0A6A5V712"/>
<organism evidence="2 3">
    <name type="scientific">Bimuria novae-zelandiae CBS 107.79</name>
    <dbReference type="NCBI Taxonomy" id="1447943"/>
    <lineage>
        <taxon>Eukaryota</taxon>
        <taxon>Fungi</taxon>
        <taxon>Dikarya</taxon>
        <taxon>Ascomycota</taxon>
        <taxon>Pezizomycotina</taxon>
        <taxon>Dothideomycetes</taxon>
        <taxon>Pleosporomycetidae</taxon>
        <taxon>Pleosporales</taxon>
        <taxon>Massarineae</taxon>
        <taxon>Didymosphaeriaceae</taxon>
        <taxon>Bimuria</taxon>
    </lineage>
</organism>
<dbReference type="OrthoDB" id="9976870at2759"/>
<dbReference type="InterPro" id="IPR013096">
    <property type="entry name" value="Cupin_2"/>
</dbReference>
<keyword evidence="3" id="KW-1185">Reference proteome</keyword>
<dbReference type="Proteomes" id="UP000800036">
    <property type="component" value="Unassembled WGS sequence"/>
</dbReference>
<gene>
    <name evidence="2" type="ORF">BU23DRAFT_557956</name>
</gene>